<sequence>MPPTWRLIRSLEVLIEKNGSKFSADDLGFTYDLRTSGKGIFMVIVKPGREPLVLGISNANDRGWMTKFFFVEKSSLGEHEDFLVDKWRTAGEQKTISLAYGPQAEERTAQLLDLGTEPRLNLPLLVLLVLIYVVLVGM</sequence>
<proteinExistence type="predicted"/>
<evidence type="ECO:0000313" key="2">
    <source>
        <dbReference type="EMBL" id="CAH9114366.1"/>
    </source>
</evidence>
<dbReference type="OrthoDB" id="1750920at2759"/>
<evidence type="ECO:0000256" key="1">
    <source>
        <dbReference type="SAM" id="Phobius"/>
    </source>
</evidence>
<accession>A0A9P0ZW40</accession>
<evidence type="ECO:0000313" key="3">
    <source>
        <dbReference type="Proteomes" id="UP001152484"/>
    </source>
</evidence>
<comment type="caution">
    <text evidence="2">The sequence shown here is derived from an EMBL/GenBank/DDBJ whole genome shotgun (WGS) entry which is preliminary data.</text>
</comment>
<reference evidence="2" key="1">
    <citation type="submission" date="2022-07" db="EMBL/GenBank/DDBJ databases">
        <authorList>
            <person name="Macas J."/>
            <person name="Novak P."/>
            <person name="Neumann P."/>
        </authorList>
    </citation>
    <scope>NUCLEOTIDE SEQUENCE</scope>
</reference>
<gene>
    <name evidence="2" type="ORF">CEURO_LOCUS20334</name>
</gene>
<keyword evidence="1" id="KW-1133">Transmembrane helix</keyword>
<name>A0A9P0ZW40_CUSEU</name>
<keyword evidence="1" id="KW-0812">Transmembrane</keyword>
<keyword evidence="1" id="KW-0472">Membrane</keyword>
<protein>
    <submittedName>
        <fullName evidence="2">Uncharacterized protein</fullName>
    </submittedName>
</protein>
<dbReference type="AlphaFoldDB" id="A0A9P0ZW40"/>
<feature type="transmembrane region" description="Helical" evidence="1">
    <location>
        <begin position="120"/>
        <end position="137"/>
    </location>
</feature>
<dbReference type="EMBL" id="CAMAPE010000065">
    <property type="protein sequence ID" value="CAH9114366.1"/>
    <property type="molecule type" value="Genomic_DNA"/>
</dbReference>
<dbReference type="Proteomes" id="UP001152484">
    <property type="component" value="Unassembled WGS sequence"/>
</dbReference>
<keyword evidence="3" id="KW-1185">Reference proteome</keyword>
<organism evidence="2 3">
    <name type="scientific">Cuscuta europaea</name>
    <name type="common">European dodder</name>
    <dbReference type="NCBI Taxonomy" id="41803"/>
    <lineage>
        <taxon>Eukaryota</taxon>
        <taxon>Viridiplantae</taxon>
        <taxon>Streptophyta</taxon>
        <taxon>Embryophyta</taxon>
        <taxon>Tracheophyta</taxon>
        <taxon>Spermatophyta</taxon>
        <taxon>Magnoliopsida</taxon>
        <taxon>eudicotyledons</taxon>
        <taxon>Gunneridae</taxon>
        <taxon>Pentapetalae</taxon>
        <taxon>asterids</taxon>
        <taxon>lamiids</taxon>
        <taxon>Solanales</taxon>
        <taxon>Convolvulaceae</taxon>
        <taxon>Cuscuteae</taxon>
        <taxon>Cuscuta</taxon>
        <taxon>Cuscuta subgen. Cuscuta</taxon>
    </lineage>
</organism>